<accession>A0ABY2X4M8</accession>
<dbReference type="EMBL" id="VCPD01000001">
    <property type="protein sequence ID" value="TMV09762.1"/>
    <property type="molecule type" value="Genomic_DNA"/>
</dbReference>
<keyword evidence="3" id="KW-1185">Reference proteome</keyword>
<dbReference type="Proteomes" id="UP001193035">
    <property type="component" value="Unassembled WGS sequence"/>
</dbReference>
<comment type="caution">
    <text evidence="2">The sequence shown here is derived from an EMBL/GenBank/DDBJ whole genome shotgun (WGS) entry which is preliminary data.</text>
</comment>
<feature type="chain" id="PRO_5047232751" description="DUF3108 domain-containing protein" evidence="1">
    <location>
        <begin position="22"/>
        <end position="250"/>
    </location>
</feature>
<feature type="signal peptide" evidence="1">
    <location>
        <begin position="1"/>
        <end position="21"/>
    </location>
</feature>
<evidence type="ECO:0000313" key="3">
    <source>
        <dbReference type="Proteomes" id="UP001193035"/>
    </source>
</evidence>
<sequence>MIRIKINLFWVALLYATAAYAGPDPYRPALPAYHSQPWCVGEFTKLHTDAGPYRNGSIAQVGPYYFRVCRAYLSPKINGQRVMRFFYNPRRVDDLQHETAMVGLVVNGLATWEKNEEFHLTHSKHVGYRQFGNVTYEIRQYISPGDDTFVGRKFFMFVSEKNENDTEYPPHFIDCSKELDRHPAESMNCMIKVGYGQIWANLQFIGGGPEHTPIPIDRFPIFAQDVIRILRTADVTKEVTAGSINLPRWD</sequence>
<evidence type="ECO:0000313" key="2">
    <source>
        <dbReference type="EMBL" id="TMV09762.1"/>
    </source>
</evidence>
<protein>
    <recommendedName>
        <fullName evidence="4">DUF3108 domain-containing protein</fullName>
    </recommendedName>
</protein>
<gene>
    <name evidence="2" type="ORF">FGK63_01450</name>
</gene>
<proteinExistence type="predicted"/>
<organism evidence="2 3">
    <name type="scientific">Ruegeria sediminis</name>
    <dbReference type="NCBI Taxonomy" id="2583820"/>
    <lineage>
        <taxon>Bacteria</taxon>
        <taxon>Pseudomonadati</taxon>
        <taxon>Pseudomonadota</taxon>
        <taxon>Alphaproteobacteria</taxon>
        <taxon>Rhodobacterales</taxon>
        <taxon>Roseobacteraceae</taxon>
        <taxon>Ruegeria</taxon>
    </lineage>
</organism>
<reference evidence="2 3" key="1">
    <citation type="submission" date="2019-05" db="EMBL/GenBank/DDBJ databases">
        <title>Ruegeria sp. nov., isolated from tidal flat.</title>
        <authorList>
            <person name="Kim W."/>
        </authorList>
    </citation>
    <scope>NUCLEOTIDE SEQUENCE [LARGE SCALE GENOMIC DNA]</scope>
    <source>
        <strain evidence="2 3">CAU 1488</strain>
    </source>
</reference>
<dbReference type="RefSeq" id="WP_138839821.1">
    <property type="nucleotide sequence ID" value="NZ_VCPD01000001.1"/>
</dbReference>
<evidence type="ECO:0000256" key="1">
    <source>
        <dbReference type="SAM" id="SignalP"/>
    </source>
</evidence>
<name>A0ABY2X4M8_9RHOB</name>
<evidence type="ECO:0008006" key="4">
    <source>
        <dbReference type="Google" id="ProtNLM"/>
    </source>
</evidence>
<keyword evidence="1" id="KW-0732">Signal</keyword>